<sequence>MSVRKSGGSPWQAPLEVVCQDRRGTEGGTPSKDSASPATRLESRGSRCAAAIKVPPRPTGTHAAQREGSKHWGSAPPLPEASENTRCPARRQQASGKCPAPPGGSQEHALPSAKAASSREVLRPSQRLPTTLAAQREHKKHQGAPHPSRRTLILRRPPTGLP</sequence>
<feature type="region of interest" description="Disordered" evidence="1">
    <location>
        <begin position="1"/>
        <end position="162"/>
    </location>
</feature>
<dbReference type="EMBL" id="JANPWB010000011">
    <property type="protein sequence ID" value="KAJ1129766.1"/>
    <property type="molecule type" value="Genomic_DNA"/>
</dbReference>
<comment type="caution">
    <text evidence="2">The sequence shown here is derived from an EMBL/GenBank/DDBJ whole genome shotgun (WGS) entry which is preliminary data.</text>
</comment>
<name>A0AAV7PNM2_PLEWA</name>
<accession>A0AAV7PNM2</accession>
<dbReference type="Proteomes" id="UP001066276">
    <property type="component" value="Chromosome 7"/>
</dbReference>
<evidence type="ECO:0000313" key="2">
    <source>
        <dbReference type="EMBL" id="KAJ1129766.1"/>
    </source>
</evidence>
<proteinExistence type="predicted"/>
<feature type="compositionally biased region" description="Basic residues" evidence="1">
    <location>
        <begin position="137"/>
        <end position="153"/>
    </location>
</feature>
<dbReference type="AlphaFoldDB" id="A0AAV7PNM2"/>
<protein>
    <submittedName>
        <fullName evidence="2">Uncharacterized protein</fullName>
    </submittedName>
</protein>
<reference evidence="2" key="1">
    <citation type="journal article" date="2022" name="bioRxiv">
        <title>Sequencing and chromosome-scale assembly of the giantPleurodeles waltlgenome.</title>
        <authorList>
            <person name="Brown T."/>
            <person name="Elewa A."/>
            <person name="Iarovenko S."/>
            <person name="Subramanian E."/>
            <person name="Araus A.J."/>
            <person name="Petzold A."/>
            <person name="Susuki M."/>
            <person name="Suzuki K.-i.T."/>
            <person name="Hayashi T."/>
            <person name="Toyoda A."/>
            <person name="Oliveira C."/>
            <person name="Osipova E."/>
            <person name="Leigh N.D."/>
            <person name="Simon A."/>
            <person name="Yun M.H."/>
        </authorList>
    </citation>
    <scope>NUCLEOTIDE SEQUENCE</scope>
    <source>
        <strain evidence="2">20211129_DDA</strain>
        <tissue evidence="2">Liver</tissue>
    </source>
</reference>
<evidence type="ECO:0000256" key="1">
    <source>
        <dbReference type="SAM" id="MobiDB-lite"/>
    </source>
</evidence>
<organism evidence="2 3">
    <name type="scientific">Pleurodeles waltl</name>
    <name type="common">Iberian ribbed newt</name>
    <dbReference type="NCBI Taxonomy" id="8319"/>
    <lineage>
        <taxon>Eukaryota</taxon>
        <taxon>Metazoa</taxon>
        <taxon>Chordata</taxon>
        <taxon>Craniata</taxon>
        <taxon>Vertebrata</taxon>
        <taxon>Euteleostomi</taxon>
        <taxon>Amphibia</taxon>
        <taxon>Batrachia</taxon>
        <taxon>Caudata</taxon>
        <taxon>Salamandroidea</taxon>
        <taxon>Salamandridae</taxon>
        <taxon>Pleurodelinae</taxon>
        <taxon>Pleurodeles</taxon>
    </lineage>
</organism>
<keyword evidence="3" id="KW-1185">Reference proteome</keyword>
<gene>
    <name evidence="2" type="ORF">NDU88_008131</name>
</gene>
<evidence type="ECO:0000313" key="3">
    <source>
        <dbReference type="Proteomes" id="UP001066276"/>
    </source>
</evidence>